<evidence type="ECO:0000256" key="4">
    <source>
        <dbReference type="ARBA" id="ARBA00022980"/>
    </source>
</evidence>
<evidence type="ECO:0000256" key="3">
    <source>
        <dbReference type="ARBA" id="ARBA00022884"/>
    </source>
</evidence>
<comment type="function">
    <text evidence="7">The globular domain of the protein is located near the polypeptide exit tunnel on the outside of the subunit, while an extended beta-hairpin is found that lines the wall of the exit tunnel in the center of the 70S ribosome.</text>
</comment>
<dbReference type="InterPro" id="IPR047867">
    <property type="entry name" value="Ribosomal_uL22_bac/org-type"/>
</dbReference>
<dbReference type="GO" id="GO:0019843">
    <property type="term" value="F:rRNA binding"/>
    <property type="evidence" value="ECO:0007669"/>
    <property type="project" value="UniProtKB-UniRule"/>
</dbReference>
<dbReference type="SUPFAM" id="SSF54843">
    <property type="entry name" value="Ribosomal protein L22"/>
    <property type="match status" value="1"/>
</dbReference>
<dbReference type="HAMAP" id="MF_01331_B">
    <property type="entry name" value="Ribosomal_uL22_B"/>
    <property type="match status" value="1"/>
</dbReference>
<dbReference type="InterPro" id="IPR036394">
    <property type="entry name" value="Ribosomal_uL22_sf"/>
</dbReference>
<dbReference type="NCBIfam" id="TIGR01044">
    <property type="entry name" value="rplV_bact"/>
    <property type="match status" value="1"/>
</dbReference>
<keyword evidence="5 7" id="KW-0687">Ribonucleoprotein</keyword>
<reference evidence="11" key="1">
    <citation type="journal article" date="2012" name="Environ. Microbiol.">
        <title>Genomic content of uncultured Bacteroidetes from contrasting oceanic provinces in the North Atlantic Ocean.</title>
        <authorList>
            <person name="Gomez-Pereira P.R."/>
            <person name="Schuler M."/>
            <person name="Fuchs B.M."/>
            <person name="Bennke C."/>
            <person name="Teeling H."/>
            <person name="Waldmann J."/>
            <person name="Richter M."/>
            <person name="Barbe V."/>
            <person name="Bataille E."/>
            <person name="Glockner F.O."/>
            <person name="Amann R."/>
        </authorList>
    </citation>
    <scope>NUCLEOTIDE SEQUENCE</scope>
</reference>
<keyword evidence="4 7" id="KW-0689">Ribosomal protein</keyword>
<gene>
    <name evidence="7 11" type="primary">rplV</name>
    <name evidence="11" type="ORF">VIS_S3AVA40026</name>
</gene>
<dbReference type="Gene3D" id="3.90.470.10">
    <property type="entry name" value="Ribosomal protein L22/L17"/>
    <property type="match status" value="1"/>
</dbReference>
<keyword evidence="2 7" id="KW-0699">rRNA-binding</keyword>
<reference evidence="11" key="2">
    <citation type="submission" date="2012-02" db="EMBL/GenBank/DDBJ databases">
        <authorList>
            <person name="Genoscope - CEA"/>
        </authorList>
    </citation>
    <scope>NUCLEOTIDE SEQUENCE</scope>
</reference>
<evidence type="ECO:0000256" key="2">
    <source>
        <dbReference type="ARBA" id="ARBA00022730"/>
    </source>
</evidence>
<evidence type="ECO:0000256" key="7">
    <source>
        <dbReference type="HAMAP-Rule" id="MF_01331"/>
    </source>
</evidence>
<sequence length="121" mass="13639">MEAVAKLKNVPMSGRKMRLVVDLIRGKALDEALNILKFTNKEASEWLEKLLLSAAANWEVKSGNSPEDFGLFVKEIYADEATVLKRFRPAPHGRAHRIRKRQCHVTLVVTNKVALEESVEA</sequence>
<dbReference type="InterPro" id="IPR001063">
    <property type="entry name" value="Ribosomal_uL22"/>
</dbReference>
<evidence type="ECO:0000256" key="6">
    <source>
        <dbReference type="ARBA" id="ARBA00035207"/>
    </source>
</evidence>
<dbReference type="PANTHER" id="PTHR13501">
    <property type="entry name" value="CHLOROPLAST 50S RIBOSOMAL PROTEIN L22-RELATED"/>
    <property type="match status" value="1"/>
</dbReference>
<protein>
    <recommendedName>
        <fullName evidence="6 7">Large ribosomal subunit protein uL22</fullName>
    </recommendedName>
</protein>
<dbReference type="Pfam" id="PF00237">
    <property type="entry name" value="Ribosomal_L22"/>
    <property type="match status" value="1"/>
</dbReference>
<dbReference type="AlphaFoldDB" id="H6RE19"/>
<dbReference type="GO" id="GO:0022625">
    <property type="term" value="C:cytosolic large ribosomal subunit"/>
    <property type="evidence" value="ECO:0007669"/>
    <property type="project" value="TreeGrafter"/>
</dbReference>
<evidence type="ECO:0000256" key="9">
    <source>
        <dbReference type="RuleBase" id="RU004006"/>
    </source>
</evidence>
<evidence type="ECO:0000313" key="11">
    <source>
        <dbReference type="EMBL" id="CCF99280.1"/>
    </source>
</evidence>
<dbReference type="CDD" id="cd00336">
    <property type="entry name" value="Ribosomal_L22"/>
    <property type="match status" value="1"/>
</dbReference>
<name>H6RE19_9BACT</name>
<proteinExistence type="inferred from homology"/>
<evidence type="ECO:0000256" key="5">
    <source>
        <dbReference type="ARBA" id="ARBA00023274"/>
    </source>
</evidence>
<dbReference type="InterPro" id="IPR005727">
    <property type="entry name" value="Ribosomal_uL22_bac/chlpt-type"/>
</dbReference>
<comment type="subunit">
    <text evidence="7 9">Part of the 50S ribosomal subunit.</text>
</comment>
<dbReference type="GO" id="GO:0003735">
    <property type="term" value="F:structural constituent of ribosome"/>
    <property type="evidence" value="ECO:0007669"/>
    <property type="project" value="InterPro"/>
</dbReference>
<dbReference type="GO" id="GO:0006412">
    <property type="term" value="P:translation"/>
    <property type="evidence" value="ECO:0007669"/>
    <property type="project" value="UniProtKB-UniRule"/>
</dbReference>
<accession>H6RE19</accession>
<evidence type="ECO:0000256" key="1">
    <source>
        <dbReference type="ARBA" id="ARBA00009451"/>
    </source>
</evidence>
<dbReference type="PANTHER" id="PTHR13501:SF8">
    <property type="entry name" value="LARGE RIBOSOMAL SUBUNIT PROTEIN UL22M"/>
    <property type="match status" value="1"/>
</dbReference>
<dbReference type="EMBL" id="FO117575">
    <property type="protein sequence ID" value="CCF99280.1"/>
    <property type="molecule type" value="Genomic_DNA"/>
</dbReference>
<keyword evidence="3 7" id="KW-0694">RNA-binding</keyword>
<evidence type="ECO:0000256" key="10">
    <source>
        <dbReference type="RuleBase" id="RU004008"/>
    </source>
</evidence>
<comment type="similarity">
    <text evidence="1 7 8">Belongs to the universal ribosomal protein uL22 family.</text>
</comment>
<comment type="function">
    <text evidence="7 10">This protein binds specifically to 23S rRNA; its binding is stimulated by other ribosomal proteins, e.g., L4, L17, and L20. It is important during the early stages of 50S assembly. It makes multiple contacts with different domains of the 23S rRNA in the assembled 50S subunit and ribosome.</text>
</comment>
<evidence type="ECO:0000256" key="8">
    <source>
        <dbReference type="RuleBase" id="RU004005"/>
    </source>
</evidence>
<organism evidence="11">
    <name type="scientific">uncultured Flavobacteriia bacterium</name>
    <dbReference type="NCBI Taxonomy" id="212695"/>
    <lineage>
        <taxon>Bacteria</taxon>
        <taxon>Pseudomonadati</taxon>
        <taxon>Bacteroidota</taxon>
        <taxon>Flavobacteriia</taxon>
        <taxon>environmental samples</taxon>
    </lineage>
</organism>